<reference evidence="4 5" key="1">
    <citation type="journal article" date="2009" name="Nature">
        <title>Evolution of pathogenicity and sexual reproduction in eight Candida genomes.</title>
        <authorList>
            <person name="Butler G."/>
            <person name="Rasmussen M.D."/>
            <person name="Lin M.F."/>
            <person name="Santos M.A."/>
            <person name="Sakthikumar S."/>
            <person name="Munro C.A."/>
            <person name="Rheinbay E."/>
            <person name="Grabherr M."/>
            <person name="Forche A."/>
            <person name="Reedy J.L."/>
            <person name="Agrafioti I."/>
            <person name="Arnaud M.B."/>
            <person name="Bates S."/>
            <person name="Brown A.J."/>
            <person name="Brunke S."/>
            <person name="Costanzo M.C."/>
            <person name="Fitzpatrick D.A."/>
            <person name="de Groot P.W."/>
            <person name="Harris D."/>
            <person name="Hoyer L.L."/>
            <person name="Hube B."/>
            <person name="Klis F.M."/>
            <person name="Kodira C."/>
            <person name="Lennard N."/>
            <person name="Logue M.E."/>
            <person name="Martin R."/>
            <person name="Neiman A.M."/>
            <person name="Nikolaou E."/>
            <person name="Quail M.A."/>
            <person name="Quinn J."/>
            <person name="Santos M.C."/>
            <person name="Schmitzberger F.F."/>
            <person name="Sherlock G."/>
            <person name="Shah P."/>
            <person name="Silverstein K.A."/>
            <person name="Skrzypek M.S."/>
            <person name="Soll D."/>
            <person name="Staggs R."/>
            <person name="Stansfield I."/>
            <person name="Stumpf M.P."/>
            <person name="Sudbery P.E."/>
            <person name="Srikantha T."/>
            <person name="Zeng Q."/>
            <person name="Berman J."/>
            <person name="Berriman M."/>
            <person name="Heitman J."/>
            <person name="Gow N.A."/>
            <person name="Lorenz M.C."/>
            <person name="Birren B.W."/>
            <person name="Kellis M."/>
            <person name="Cuomo C.A."/>
        </authorList>
    </citation>
    <scope>NUCLEOTIDE SEQUENCE [LARGE SCALE GENOMIC DNA]</scope>
    <source>
        <strain evidence="5">ATCC 6260 / CBS 566 / DSM 6381 / JCM 1539 / NBRC 10279 / NRRL Y-324</strain>
    </source>
</reference>
<evidence type="ECO:0000256" key="1">
    <source>
        <dbReference type="ARBA" id="ARBA00023242"/>
    </source>
</evidence>
<dbReference type="PANTHER" id="PTHR37534">
    <property type="entry name" value="TRANSCRIPTIONAL ACTIVATOR PROTEIN UGA3"/>
    <property type="match status" value="1"/>
</dbReference>
<evidence type="ECO:0000259" key="3">
    <source>
        <dbReference type="PROSITE" id="PS50048"/>
    </source>
</evidence>
<dbReference type="eggNOG" id="ENOG502QWIS">
    <property type="taxonomic scope" value="Eukaryota"/>
</dbReference>
<dbReference type="SUPFAM" id="SSF57701">
    <property type="entry name" value="Zn2/Cys6 DNA-binding domain"/>
    <property type="match status" value="1"/>
</dbReference>
<dbReference type="SMART" id="SM00066">
    <property type="entry name" value="GAL4"/>
    <property type="match status" value="1"/>
</dbReference>
<dbReference type="OrthoDB" id="3598904at2759"/>
<dbReference type="RefSeq" id="XP_001482069.2">
    <property type="nucleotide sequence ID" value="XM_001482019.1"/>
</dbReference>
<dbReference type="GO" id="GO:0008270">
    <property type="term" value="F:zinc ion binding"/>
    <property type="evidence" value="ECO:0007669"/>
    <property type="project" value="InterPro"/>
</dbReference>
<feature type="domain" description="Zn(2)-C6 fungal-type" evidence="3">
    <location>
        <begin position="44"/>
        <end position="76"/>
    </location>
</feature>
<protein>
    <recommendedName>
        <fullName evidence="3">Zn(2)-C6 fungal-type domain-containing protein</fullName>
    </recommendedName>
</protein>
<dbReference type="Proteomes" id="UP000001997">
    <property type="component" value="Unassembled WGS sequence"/>
</dbReference>
<dbReference type="PROSITE" id="PS00463">
    <property type="entry name" value="ZN2_CY6_FUNGAL_1"/>
    <property type="match status" value="1"/>
</dbReference>
<gene>
    <name evidence="4" type="ORF">PGUG_05832</name>
</gene>
<dbReference type="InterPro" id="IPR036864">
    <property type="entry name" value="Zn2-C6_fun-type_DNA-bd_sf"/>
</dbReference>
<dbReference type="PANTHER" id="PTHR37534:SF46">
    <property type="entry name" value="ZN(II)2CYS6 TRANSCRIPTION FACTOR (EUROFUNG)"/>
    <property type="match status" value="1"/>
</dbReference>
<feature type="region of interest" description="Disordered" evidence="2">
    <location>
        <begin position="13"/>
        <end position="43"/>
    </location>
</feature>
<dbReference type="InterPro" id="IPR001138">
    <property type="entry name" value="Zn2Cys6_DnaBD"/>
</dbReference>
<organism evidence="4 5">
    <name type="scientific">Meyerozyma guilliermondii (strain ATCC 6260 / CBS 566 / DSM 6381 / JCM 1539 / NBRC 10279 / NRRL Y-324)</name>
    <name type="common">Yeast</name>
    <name type="synonym">Candida guilliermondii</name>
    <dbReference type="NCBI Taxonomy" id="294746"/>
    <lineage>
        <taxon>Eukaryota</taxon>
        <taxon>Fungi</taxon>
        <taxon>Dikarya</taxon>
        <taxon>Ascomycota</taxon>
        <taxon>Saccharomycotina</taxon>
        <taxon>Pichiomycetes</taxon>
        <taxon>Debaryomycetaceae</taxon>
        <taxon>Meyerozyma</taxon>
    </lineage>
</organism>
<feature type="compositionally biased region" description="Polar residues" evidence="2">
    <location>
        <begin position="131"/>
        <end position="147"/>
    </location>
</feature>
<dbReference type="CDD" id="cd00067">
    <property type="entry name" value="GAL4"/>
    <property type="match status" value="1"/>
</dbReference>
<evidence type="ECO:0000313" key="5">
    <source>
        <dbReference type="Proteomes" id="UP000001997"/>
    </source>
</evidence>
<dbReference type="HOGENOM" id="CLU_095040_0_0_1"/>
<dbReference type="STRING" id="294746.A5DRD1"/>
<dbReference type="AlphaFoldDB" id="A5DRD1"/>
<dbReference type="InParanoid" id="A5DRD1"/>
<sequence length="176" mass="19478">MVETNYKSYQQVINLSAPSKPSSRRTNRVGKPQSQPVKRRTKSGCLTCRQRKKKCDEDKVDGKCQACTRNFLQCCWPQVSVAVKEVSSPIQNATSHYPTPAASPIVGATVLDSEVNYVMLPPRAEKAQKAGKTTSNNGALSPTSSPRLTPKEEQDRIKCQFYVTSVDNNRVCDINV</sequence>
<keyword evidence="5" id="KW-1185">Reference proteome</keyword>
<dbReference type="GeneID" id="5123917"/>
<dbReference type="KEGG" id="pgu:PGUG_05832"/>
<accession>A5DRD1</accession>
<dbReference type="EMBL" id="CH408162">
    <property type="protein sequence ID" value="EDK41734.2"/>
    <property type="molecule type" value="Genomic_DNA"/>
</dbReference>
<evidence type="ECO:0000313" key="4">
    <source>
        <dbReference type="EMBL" id="EDK41734.2"/>
    </source>
</evidence>
<proteinExistence type="predicted"/>
<name>A5DRD1_PICGU</name>
<dbReference type="PROSITE" id="PS50048">
    <property type="entry name" value="ZN2_CY6_FUNGAL_2"/>
    <property type="match status" value="1"/>
</dbReference>
<dbReference type="Gene3D" id="4.10.240.10">
    <property type="entry name" value="Zn(2)-C6 fungal-type DNA-binding domain"/>
    <property type="match status" value="1"/>
</dbReference>
<dbReference type="GO" id="GO:0000981">
    <property type="term" value="F:DNA-binding transcription factor activity, RNA polymerase II-specific"/>
    <property type="evidence" value="ECO:0007669"/>
    <property type="project" value="InterPro"/>
</dbReference>
<evidence type="ECO:0000256" key="2">
    <source>
        <dbReference type="SAM" id="MobiDB-lite"/>
    </source>
</evidence>
<keyword evidence="1" id="KW-0539">Nucleus</keyword>
<feature type="region of interest" description="Disordered" evidence="2">
    <location>
        <begin position="126"/>
        <end position="152"/>
    </location>
</feature>